<accession>A0A392ND23</accession>
<keyword evidence="3" id="KW-1185">Reference proteome</keyword>
<gene>
    <name evidence="1" type="ORF">A2U01_0010423</name>
</gene>
<reference evidence="2 3" key="1">
    <citation type="journal article" date="2018" name="Front. Plant Sci.">
        <title>Red Clover (Trifolium pratense) and Zigzag Clover (T. medium) - A Picture of Genomic Similarities and Differences.</title>
        <authorList>
            <person name="Dluhosova J."/>
            <person name="Istvanek J."/>
            <person name="Nedelnik J."/>
            <person name="Repkova J."/>
        </authorList>
    </citation>
    <scope>NUCLEOTIDE SEQUENCE [LARGE SCALE GENOMIC DNA]</scope>
    <source>
        <strain evidence="2">10/8</strain>
        <strain evidence="3">cv. 10/8</strain>
        <tissue evidence="2">Leaf</tissue>
    </source>
</reference>
<dbReference type="EMBL" id="LXQA010035872">
    <property type="protein sequence ID" value="MCH97767.1"/>
    <property type="molecule type" value="Genomic_DNA"/>
</dbReference>
<proteinExistence type="predicted"/>
<feature type="non-terminal residue" evidence="2">
    <location>
        <position position="1"/>
    </location>
</feature>
<organism evidence="2 3">
    <name type="scientific">Trifolium medium</name>
    <dbReference type="NCBI Taxonomy" id="97028"/>
    <lineage>
        <taxon>Eukaryota</taxon>
        <taxon>Viridiplantae</taxon>
        <taxon>Streptophyta</taxon>
        <taxon>Embryophyta</taxon>
        <taxon>Tracheophyta</taxon>
        <taxon>Spermatophyta</taxon>
        <taxon>Magnoliopsida</taxon>
        <taxon>eudicotyledons</taxon>
        <taxon>Gunneridae</taxon>
        <taxon>Pentapetalae</taxon>
        <taxon>rosids</taxon>
        <taxon>fabids</taxon>
        <taxon>Fabales</taxon>
        <taxon>Fabaceae</taxon>
        <taxon>Papilionoideae</taxon>
        <taxon>50 kb inversion clade</taxon>
        <taxon>NPAAA clade</taxon>
        <taxon>Hologalegina</taxon>
        <taxon>IRL clade</taxon>
        <taxon>Trifolieae</taxon>
        <taxon>Trifolium</taxon>
    </lineage>
</organism>
<evidence type="ECO:0000313" key="1">
    <source>
        <dbReference type="EMBL" id="MCH89526.1"/>
    </source>
</evidence>
<comment type="caution">
    <text evidence="2">The sequence shown here is derived from an EMBL/GenBank/DDBJ whole genome shotgun (WGS) entry which is preliminary data.</text>
</comment>
<sequence>VDEILGNSIDNIRRSKAWVQDTTVTEKNRP</sequence>
<dbReference type="AlphaFoldDB" id="A0A392ND23"/>
<dbReference type="EMBL" id="LXQA010016337">
    <property type="protein sequence ID" value="MCH89526.1"/>
    <property type="molecule type" value="Genomic_DNA"/>
</dbReference>
<dbReference type="Proteomes" id="UP000265520">
    <property type="component" value="Unassembled WGS sequence"/>
</dbReference>
<evidence type="ECO:0000313" key="3">
    <source>
        <dbReference type="Proteomes" id="UP000265520"/>
    </source>
</evidence>
<name>A0A392ND23_9FABA</name>
<protein>
    <submittedName>
        <fullName evidence="2">Uncharacterized protein</fullName>
    </submittedName>
</protein>
<evidence type="ECO:0000313" key="2">
    <source>
        <dbReference type="EMBL" id="MCH97767.1"/>
    </source>
</evidence>